<dbReference type="Proteomes" id="UP000024837">
    <property type="component" value="Unassembled WGS sequence"/>
</dbReference>
<protein>
    <submittedName>
        <fullName evidence="2">Uncharacterized protein</fullName>
    </submittedName>
</protein>
<feature type="region of interest" description="Disordered" evidence="1">
    <location>
        <begin position="76"/>
        <end position="109"/>
    </location>
</feature>
<evidence type="ECO:0000313" key="3">
    <source>
        <dbReference type="Proteomes" id="UP000024837"/>
    </source>
</evidence>
<evidence type="ECO:0000256" key="1">
    <source>
        <dbReference type="SAM" id="MobiDB-lite"/>
    </source>
</evidence>
<dbReference type="EMBL" id="KI966419">
    <property type="protein sequence ID" value="EWC46263.1"/>
    <property type="molecule type" value="Genomic_DNA"/>
</dbReference>
<organism evidence="2 3">
    <name type="scientific">Drechslerella stenobrocha 248</name>
    <dbReference type="NCBI Taxonomy" id="1043628"/>
    <lineage>
        <taxon>Eukaryota</taxon>
        <taxon>Fungi</taxon>
        <taxon>Dikarya</taxon>
        <taxon>Ascomycota</taxon>
        <taxon>Pezizomycotina</taxon>
        <taxon>Orbiliomycetes</taxon>
        <taxon>Orbiliales</taxon>
        <taxon>Orbiliaceae</taxon>
        <taxon>Drechslerella</taxon>
    </lineage>
</organism>
<dbReference type="HOGENOM" id="CLU_2183880_0_0_1"/>
<name>W7I1X8_9PEZI</name>
<gene>
    <name evidence="2" type="ORF">DRE_04434</name>
</gene>
<sequence length="109" mass="11876">MSSAGQVSMGLSLKEPADATGWFSAGVVKIAIRRVAQLGWCREQVGLRYDVSLALDDDAARGWALQICRQCRPTRNRRDGLPNTETTSPTTIGEKTTTGYCNPAFPDDE</sequence>
<accession>W7I1X8</accession>
<reference evidence="2 3" key="1">
    <citation type="submission" date="2013-05" db="EMBL/GenBank/DDBJ databases">
        <title>Drechslerella stenobrocha genome reveals carnivorous origination and mechanical trapping mechanism of predatory fungi.</title>
        <authorList>
            <person name="Liu X."/>
            <person name="Zhang W."/>
            <person name="Liu K."/>
        </authorList>
    </citation>
    <scope>NUCLEOTIDE SEQUENCE [LARGE SCALE GENOMIC DNA]</scope>
    <source>
        <strain evidence="2 3">248</strain>
    </source>
</reference>
<keyword evidence="3" id="KW-1185">Reference proteome</keyword>
<proteinExistence type="predicted"/>
<feature type="compositionally biased region" description="Polar residues" evidence="1">
    <location>
        <begin position="83"/>
        <end position="100"/>
    </location>
</feature>
<dbReference type="AlphaFoldDB" id="W7I1X8"/>
<evidence type="ECO:0000313" key="2">
    <source>
        <dbReference type="EMBL" id="EWC46263.1"/>
    </source>
</evidence>